<keyword evidence="2" id="KW-0677">Repeat</keyword>
<evidence type="ECO:0000313" key="6">
    <source>
        <dbReference type="EMBL" id="MFC3765064.1"/>
    </source>
</evidence>
<dbReference type="RefSeq" id="WP_205119218.1">
    <property type="nucleotide sequence ID" value="NZ_JAFBCM010000001.1"/>
</dbReference>
<sequence length="473" mass="48911">MRTTRGIAVMGMAAVAVFGILGTATGEPKATPAKPSDFNGDGHSDLAAGAYGTKLGDIVNAGAISVVYGSAGRLDPKKTRAIDETSALISGDPQDWEEFGRTVKSGDFNADGYADLSVSAGEEHGYPRSGSFFLLFGSPTGFAKTVELTSPDPGSLGIRQTVGDFDKDGFADLFASMYGEYQPLGYVIYGNAQLSEPGQAELVELPGDLSSFGLWDPGAGDVDGDGYDDLILPRVRDTQSEVLLYRGGPNGLPAQRSQRLAGSGMRTAVGDLDNDGYDDVAFGDANVSLPGAFHTGQVKLWYGSKTGLDAKRGMTKLTTASARVPGDPGVNDRFGDDVAIGDVNGNGRAELAIGVPGADLGKQADTGRTVVIYGDAKGIVTSTARIESFTQNSAGVQSDYANGGGFGSKLAFGDFTGDKRNELLVRANDFGGSITVLIASTGGLTGKGSQMYTAKNTGITTSTRNAYGEGLNK</sequence>
<feature type="chain" id="PRO_5045062100" evidence="5">
    <location>
        <begin position="27"/>
        <end position="473"/>
    </location>
</feature>
<dbReference type="PANTHER" id="PTHR23221:SF7">
    <property type="entry name" value="PHOSPHATIDYLINOSITOL-GLYCAN-SPECIFIC PHOSPHOLIPASE D"/>
    <property type="match status" value="1"/>
</dbReference>
<evidence type="ECO:0000256" key="4">
    <source>
        <dbReference type="ARBA" id="ARBA00023180"/>
    </source>
</evidence>
<dbReference type="InterPro" id="IPR028994">
    <property type="entry name" value="Integrin_alpha_N"/>
</dbReference>
<dbReference type="EMBL" id="JBHRZH010000036">
    <property type="protein sequence ID" value="MFC3765064.1"/>
    <property type="molecule type" value="Genomic_DNA"/>
</dbReference>
<dbReference type="SMART" id="SM00191">
    <property type="entry name" value="Int_alpha"/>
    <property type="match status" value="6"/>
</dbReference>
<dbReference type="Pfam" id="PF13517">
    <property type="entry name" value="FG-GAP_3"/>
    <property type="match status" value="1"/>
</dbReference>
<dbReference type="InterPro" id="IPR000413">
    <property type="entry name" value="Integrin_alpha"/>
</dbReference>
<keyword evidence="4" id="KW-0325">Glycoprotein</keyword>
<dbReference type="SUPFAM" id="SSF69318">
    <property type="entry name" value="Integrin alpha N-terminal domain"/>
    <property type="match status" value="1"/>
</dbReference>
<dbReference type="InterPro" id="IPR013519">
    <property type="entry name" value="Int_alpha_beta-p"/>
</dbReference>
<keyword evidence="1 5" id="KW-0732">Signal</keyword>
<protein>
    <submittedName>
        <fullName evidence="6">FG-GAP-like repeat-containing protein</fullName>
    </submittedName>
</protein>
<dbReference type="InterPro" id="IPR013517">
    <property type="entry name" value="FG-GAP"/>
</dbReference>
<dbReference type="PANTHER" id="PTHR23221">
    <property type="entry name" value="GLYCOSYLPHOSPHATIDYLINOSITOL PHOSPHOLIPASE D"/>
    <property type="match status" value="1"/>
</dbReference>
<gene>
    <name evidence="6" type="ORF">ACFOUW_29805</name>
</gene>
<organism evidence="6 7">
    <name type="scientific">Tenggerimyces flavus</name>
    <dbReference type="NCBI Taxonomy" id="1708749"/>
    <lineage>
        <taxon>Bacteria</taxon>
        <taxon>Bacillati</taxon>
        <taxon>Actinomycetota</taxon>
        <taxon>Actinomycetes</taxon>
        <taxon>Propionibacteriales</taxon>
        <taxon>Nocardioidaceae</taxon>
        <taxon>Tenggerimyces</taxon>
    </lineage>
</organism>
<evidence type="ECO:0000256" key="5">
    <source>
        <dbReference type="SAM" id="SignalP"/>
    </source>
</evidence>
<evidence type="ECO:0000313" key="7">
    <source>
        <dbReference type="Proteomes" id="UP001595699"/>
    </source>
</evidence>
<dbReference type="Gene3D" id="2.130.10.130">
    <property type="entry name" value="Integrin alpha, N-terminal"/>
    <property type="match status" value="4"/>
</dbReference>
<comment type="caution">
    <text evidence="6">The sequence shown here is derived from an EMBL/GenBank/DDBJ whole genome shotgun (WGS) entry which is preliminary data.</text>
</comment>
<reference evidence="7" key="1">
    <citation type="journal article" date="2019" name="Int. J. Syst. Evol. Microbiol.">
        <title>The Global Catalogue of Microorganisms (GCM) 10K type strain sequencing project: providing services to taxonomists for standard genome sequencing and annotation.</title>
        <authorList>
            <consortium name="The Broad Institute Genomics Platform"/>
            <consortium name="The Broad Institute Genome Sequencing Center for Infectious Disease"/>
            <person name="Wu L."/>
            <person name="Ma J."/>
        </authorList>
    </citation>
    <scope>NUCLEOTIDE SEQUENCE [LARGE SCALE GENOMIC DNA]</scope>
    <source>
        <strain evidence="7">CGMCC 4.7241</strain>
    </source>
</reference>
<evidence type="ECO:0000256" key="3">
    <source>
        <dbReference type="ARBA" id="ARBA00022801"/>
    </source>
</evidence>
<accession>A0ABV7YJX1</accession>
<feature type="signal peptide" evidence="5">
    <location>
        <begin position="1"/>
        <end position="26"/>
    </location>
</feature>
<name>A0ABV7YJX1_9ACTN</name>
<keyword evidence="3" id="KW-0378">Hydrolase</keyword>
<proteinExistence type="predicted"/>
<keyword evidence="7" id="KW-1185">Reference proteome</keyword>
<evidence type="ECO:0000256" key="1">
    <source>
        <dbReference type="ARBA" id="ARBA00022729"/>
    </source>
</evidence>
<evidence type="ECO:0000256" key="2">
    <source>
        <dbReference type="ARBA" id="ARBA00022737"/>
    </source>
</evidence>
<dbReference type="PRINTS" id="PR01185">
    <property type="entry name" value="INTEGRINA"/>
</dbReference>
<dbReference type="Proteomes" id="UP001595699">
    <property type="component" value="Unassembled WGS sequence"/>
</dbReference>
<dbReference type="Pfam" id="PF01839">
    <property type="entry name" value="FG-GAP"/>
    <property type="match status" value="3"/>
</dbReference>